<reference evidence="6 7" key="1">
    <citation type="submission" date="2022-06" db="EMBL/GenBank/DDBJ databases">
        <title>A taxonomic note on the genus Prevotella: Description of four novel genera and emended description of the genera Hallella and Xylanibacter.</title>
        <authorList>
            <person name="Hitch T.C.A."/>
        </authorList>
    </citation>
    <scope>NUCLEOTIDE SEQUENCE [LARGE SCALE GENOMIC DNA]</scope>
    <source>
        <strain evidence="6 7">DSM 100619</strain>
    </source>
</reference>
<dbReference type="Proteomes" id="UP001204015">
    <property type="component" value="Unassembled WGS sequence"/>
</dbReference>
<keyword evidence="2" id="KW-0238">DNA-binding</keyword>
<sequence length="222" mass="24875">MEEKAKTALLSCPLFDKIEGEELEAIMEDIPYKTIEFSKGDIITVAGMPCRYADIVIRGSLICSMAALSGKQIEVSRLSSGDIIAPAYLFSDNHAIPVSVKADSKTELLRISKESLKIISERHSQIGLNFIRLLSNINVFLTGKIRVLSLYTVREKVAYLLRKIAKEQGSHLIHLDRSRQEIAQSFGIQKFSLLRVLSNFEQEGAIKIDGKDIQILDLRLIK</sequence>
<evidence type="ECO:0000259" key="5">
    <source>
        <dbReference type="PROSITE" id="PS51063"/>
    </source>
</evidence>
<feature type="domain" description="Cyclic nucleotide-binding" evidence="4">
    <location>
        <begin position="14"/>
        <end position="119"/>
    </location>
</feature>
<accession>A0ABT1BYM1</accession>
<dbReference type="PROSITE" id="PS50042">
    <property type="entry name" value="CNMP_BINDING_3"/>
    <property type="match status" value="1"/>
</dbReference>
<dbReference type="SUPFAM" id="SSF46785">
    <property type="entry name" value="Winged helix' DNA-binding domain"/>
    <property type="match status" value="1"/>
</dbReference>
<dbReference type="Gene3D" id="2.60.120.10">
    <property type="entry name" value="Jelly Rolls"/>
    <property type="match status" value="1"/>
</dbReference>
<dbReference type="InterPro" id="IPR000595">
    <property type="entry name" value="cNMP-bd_dom"/>
</dbReference>
<comment type="caution">
    <text evidence="6">The sequence shown here is derived from an EMBL/GenBank/DDBJ whole genome shotgun (WGS) entry which is preliminary data.</text>
</comment>
<dbReference type="CDD" id="cd00038">
    <property type="entry name" value="CAP_ED"/>
    <property type="match status" value="1"/>
</dbReference>
<protein>
    <submittedName>
        <fullName evidence="6">Crp/Fnr family transcriptional regulator</fullName>
    </submittedName>
</protein>
<dbReference type="Pfam" id="PF13545">
    <property type="entry name" value="HTH_Crp_2"/>
    <property type="match status" value="1"/>
</dbReference>
<dbReference type="InterPro" id="IPR036390">
    <property type="entry name" value="WH_DNA-bd_sf"/>
</dbReference>
<proteinExistence type="predicted"/>
<dbReference type="InterPro" id="IPR012318">
    <property type="entry name" value="HTH_CRP"/>
</dbReference>
<dbReference type="SUPFAM" id="SSF51206">
    <property type="entry name" value="cAMP-binding domain-like"/>
    <property type="match status" value="1"/>
</dbReference>
<organism evidence="6 7">
    <name type="scientific">Segatella cerevisiae</name>
    <dbReference type="NCBI Taxonomy" id="2053716"/>
    <lineage>
        <taxon>Bacteria</taxon>
        <taxon>Pseudomonadati</taxon>
        <taxon>Bacteroidota</taxon>
        <taxon>Bacteroidia</taxon>
        <taxon>Bacteroidales</taxon>
        <taxon>Prevotellaceae</taxon>
        <taxon>Segatella</taxon>
    </lineage>
</organism>
<dbReference type="PROSITE" id="PS51063">
    <property type="entry name" value="HTH_CRP_2"/>
    <property type="match status" value="1"/>
</dbReference>
<gene>
    <name evidence="6" type="ORF">NG821_06370</name>
</gene>
<keyword evidence="7" id="KW-1185">Reference proteome</keyword>
<evidence type="ECO:0000313" key="7">
    <source>
        <dbReference type="Proteomes" id="UP001204015"/>
    </source>
</evidence>
<evidence type="ECO:0000256" key="3">
    <source>
        <dbReference type="ARBA" id="ARBA00023163"/>
    </source>
</evidence>
<keyword evidence="3" id="KW-0804">Transcription</keyword>
<feature type="domain" description="HTH crp-type" evidence="5">
    <location>
        <begin position="151"/>
        <end position="219"/>
    </location>
</feature>
<dbReference type="RefSeq" id="WP_252760827.1">
    <property type="nucleotide sequence ID" value="NZ_JAMXLY010000019.1"/>
</dbReference>
<dbReference type="EMBL" id="JAMXLY010000019">
    <property type="protein sequence ID" value="MCO6025468.1"/>
    <property type="molecule type" value="Genomic_DNA"/>
</dbReference>
<dbReference type="InterPro" id="IPR014710">
    <property type="entry name" value="RmlC-like_jellyroll"/>
</dbReference>
<dbReference type="InterPro" id="IPR018490">
    <property type="entry name" value="cNMP-bd_dom_sf"/>
</dbReference>
<evidence type="ECO:0000313" key="6">
    <source>
        <dbReference type="EMBL" id="MCO6025468.1"/>
    </source>
</evidence>
<evidence type="ECO:0000256" key="2">
    <source>
        <dbReference type="ARBA" id="ARBA00023125"/>
    </source>
</evidence>
<dbReference type="Pfam" id="PF00027">
    <property type="entry name" value="cNMP_binding"/>
    <property type="match status" value="1"/>
</dbReference>
<dbReference type="SMART" id="SM00419">
    <property type="entry name" value="HTH_CRP"/>
    <property type="match status" value="1"/>
</dbReference>
<dbReference type="SMART" id="SM00100">
    <property type="entry name" value="cNMP"/>
    <property type="match status" value="1"/>
</dbReference>
<evidence type="ECO:0000259" key="4">
    <source>
        <dbReference type="PROSITE" id="PS50042"/>
    </source>
</evidence>
<name>A0ABT1BYM1_9BACT</name>
<evidence type="ECO:0000256" key="1">
    <source>
        <dbReference type="ARBA" id="ARBA00023015"/>
    </source>
</evidence>
<keyword evidence="1" id="KW-0805">Transcription regulation</keyword>